<feature type="transmembrane region" description="Helical" evidence="6">
    <location>
        <begin position="157"/>
        <end position="178"/>
    </location>
</feature>
<dbReference type="InterPro" id="IPR047689">
    <property type="entry name" value="CopD"/>
</dbReference>
<dbReference type="GO" id="GO:0006825">
    <property type="term" value="P:copper ion transport"/>
    <property type="evidence" value="ECO:0007669"/>
    <property type="project" value="InterPro"/>
</dbReference>
<evidence type="ECO:0000256" key="5">
    <source>
        <dbReference type="ARBA" id="ARBA00023136"/>
    </source>
</evidence>
<dbReference type="AlphaFoldDB" id="A0A371B1C0"/>
<keyword evidence="3 6" id="KW-0812">Transmembrane</keyword>
<dbReference type="RefSeq" id="WP_115518779.1">
    <property type="nucleotide sequence ID" value="NZ_QRGO01000003.1"/>
</dbReference>
<dbReference type="Pfam" id="PF05425">
    <property type="entry name" value="CopD"/>
    <property type="match status" value="1"/>
</dbReference>
<feature type="domain" description="Copper resistance protein D" evidence="7">
    <location>
        <begin position="192"/>
        <end position="290"/>
    </location>
</feature>
<dbReference type="PANTHER" id="PTHR34820">
    <property type="entry name" value="INNER MEMBRANE PROTEIN YEBZ"/>
    <property type="match status" value="1"/>
</dbReference>
<name>A0A371B1C0_9BRAD</name>
<dbReference type="EMBL" id="QRGO01000003">
    <property type="protein sequence ID" value="RDV01261.1"/>
    <property type="molecule type" value="Genomic_DNA"/>
</dbReference>
<keyword evidence="2" id="KW-1003">Cell membrane</keyword>
<dbReference type="InterPro" id="IPR032694">
    <property type="entry name" value="CopC/D"/>
</dbReference>
<dbReference type="NCBIfam" id="NF033808">
    <property type="entry name" value="copper_CopD"/>
    <property type="match status" value="1"/>
</dbReference>
<feature type="transmembrane region" description="Helical" evidence="6">
    <location>
        <begin position="97"/>
        <end position="117"/>
    </location>
</feature>
<keyword evidence="9" id="KW-1185">Reference proteome</keyword>
<sequence length="421" mass="42977">MLEPLVIVRAAHFAACTVAMGTLVLALLTARAGARSGPAGGAGAEQGFRGLALAALAVAAVSGALWLALIAATILDVPLPEVFGDGGITTVALDTRFGRIGCLRLALVLIAAALLLWKGNGWTALAATTALIASVAIMGHAGAGTGMTGAIHLTSDVIHLAAAGAWLGALPALAWLLWRSRTGPAQGALAAEVTRRFGTVALIAVAALLASGIVNTAILVGWPTDPLATTYARALALKIGLFVAMLALAAFNRFRLTPALPRPGALRALAGTALAETGLGLGVLLLVGLLGTLPPAAHVHTSSAAVNREAAFVHIHTAQVMADLTINPGRAGVSTATVQLWHEDYRSYAADRVRLTLEPKNKALETVTRDAAAGPDGTWVVGSLRIQSGGEWIARLSIERGGRAVVLDAPVVLAQCSNDCW</sequence>
<reference evidence="9" key="1">
    <citation type="submission" date="2018-08" db="EMBL/GenBank/DDBJ databases">
        <authorList>
            <person name="Kim S.-J."/>
            <person name="Jung G.-Y."/>
        </authorList>
    </citation>
    <scope>NUCLEOTIDE SEQUENCE [LARGE SCALE GENOMIC DNA]</scope>
    <source>
        <strain evidence="9">GY_H</strain>
    </source>
</reference>
<dbReference type="GO" id="GO:0005886">
    <property type="term" value="C:plasma membrane"/>
    <property type="evidence" value="ECO:0007669"/>
    <property type="project" value="UniProtKB-SubCell"/>
</dbReference>
<evidence type="ECO:0000256" key="3">
    <source>
        <dbReference type="ARBA" id="ARBA00022692"/>
    </source>
</evidence>
<evidence type="ECO:0000256" key="4">
    <source>
        <dbReference type="ARBA" id="ARBA00022989"/>
    </source>
</evidence>
<proteinExistence type="predicted"/>
<evidence type="ECO:0000313" key="9">
    <source>
        <dbReference type="Proteomes" id="UP000263993"/>
    </source>
</evidence>
<keyword evidence="4 6" id="KW-1133">Transmembrane helix</keyword>
<gene>
    <name evidence="8" type="ORF">DXH78_18695</name>
</gene>
<organism evidence="8 9">
    <name type="scientific">Undibacter mobilis</name>
    <dbReference type="NCBI Taxonomy" id="2292256"/>
    <lineage>
        <taxon>Bacteria</taxon>
        <taxon>Pseudomonadati</taxon>
        <taxon>Pseudomonadota</taxon>
        <taxon>Alphaproteobacteria</taxon>
        <taxon>Hyphomicrobiales</taxon>
        <taxon>Nitrobacteraceae</taxon>
        <taxon>Undibacter</taxon>
    </lineage>
</organism>
<evidence type="ECO:0000256" key="6">
    <source>
        <dbReference type="SAM" id="Phobius"/>
    </source>
</evidence>
<dbReference type="Proteomes" id="UP000263993">
    <property type="component" value="Unassembled WGS sequence"/>
</dbReference>
<keyword evidence="5 6" id="KW-0472">Membrane</keyword>
<dbReference type="OrthoDB" id="8374223at2"/>
<comment type="caution">
    <text evidence="8">The sequence shown here is derived from an EMBL/GenBank/DDBJ whole genome shotgun (WGS) entry which is preliminary data.</text>
</comment>
<feature type="transmembrane region" description="Helical" evidence="6">
    <location>
        <begin position="51"/>
        <end position="77"/>
    </location>
</feature>
<protein>
    <submittedName>
        <fullName evidence="8">Copper resistance protein</fullName>
    </submittedName>
</protein>
<comment type="subcellular location">
    <subcellularLocation>
        <location evidence="1">Cell membrane</location>
        <topology evidence="1">Multi-pass membrane protein</topology>
    </subcellularLocation>
</comment>
<feature type="transmembrane region" description="Helical" evidence="6">
    <location>
        <begin position="124"/>
        <end position="145"/>
    </location>
</feature>
<feature type="transmembrane region" description="Helical" evidence="6">
    <location>
        <begin position="199"/>
        <end position="222"/>
    </location>
</feature>
<feature type="transmembrane region" description="Helical" evidence="6">
    <location>
        <begin position="234"/>
        <end position="254"/>
    </location>
</feature>
<dbReference type="PANTHER" id="PTHR34820:SF4">
    <property type="entry name" value="INNER MEMBRANE PROTEIN YEBZ"/>
    <property type="match status" value="1"/>
</dbReference>
<evidence type="ECO:0000259" key="7">
    <source>
        <dbReference type="Pfam" id="PF05425"/>
    </source>
</evidence>
<evidence type="ECO:0000256" key="2">
    <source>
        <dbReference type="ARBA" id="ARBA00022475"/>
    </source>
</evidence>
<evidence type="ECO:0000313" key="8">
    <source>
        <dbReference type="EMBL" id="RDV01261.1"/>
    </source>
</evidence>
<dbReference type="InterPro" id="IPR008457">
    <property type="entry name" value="Cu-R_CopD_dom"/>
</dbReference>
<accession>A0A371B1C0</accession>
<feature type="transmembrane region" description="Helical" evidence="6">
    <location>
        <begin position="6"/>
        <end position="30"/>
    </location>
</feature>
<feature type="transmembrane region" description="Helical" evidence="6">
    <location>
        <begin position="266"/>
        <end position="293"/>
    </location>
</feature>
<evidence type="ECO:0000256" key="1">
    <source>
        <dbReference type="ARBA" id="ARBA00004651"/>
    </source>
</evidence>